<name>A0A1S3U375_VIGRR</name>
<reference evidence="3" key="2">
    <citation type="submission" date="2025-08" db="UniProtKB">
        <authorList>
            <consortium name="RefSeq"/>
        </authorList>
    </citation>
    <scope>IDENTIFICATION</scope>
    <source>
        <tissue evidence="3">Leaf</tissue>
    </source>
</reference>
<accession>A0A1S3U375</accession>
<evidence type="ECO:0000313" key="2">
    <source>
        <dbReference type="Proteomes" id="UP000087766"/>
    </source>
</evidence>
<dbReference type="AlphaFoldDB" id="A0A1S3U375"/>
<dbReference type="OrthoDB" id="674805at2759"/>
<proteinExistence type="predicted"/>
<dbReference type="GeneID" id="106761437"/>
<sequence>MPPIRKENNKQRHWVFSPCTSLLLLTITIPAAVSGGLRHHQWRISPLASEDWHGDRDPSSSVVDDGDYLIPSSLRPPRRFDLNAPTVTTTPPVFPLLFLHKQQNPFALLQVRDRHSSRLHDWRHFLYYVCDRKFGATKTRAKTGLWRNQGGQLNDAAALTSASRKCRAEERERKERKRN</sequence>
<dbReference type="Proteomes" id="UP000087766">
    <property type="component" value="Chromosome 5"/>
</dbReference>
<protein>
    <submittedName>
        <fullName evidence="3">Uncharacterized protein LOC106761437</fullName>
    </submittedName>
</protein>
<dbReference type="RefSeq" id="XP_014500475.1">
    <property type="nucleotide sequence ID" value="XM_014644989.2"/>
</dbReference>
<dbReference type="KEGG" id="vra:106761437"/>
<keyword evidence="2" id="KW-1185">Reference proteome</keyword>
<evidence type="ECO:0000313" key="3">
    <source>
        <dbReference type="RefSeq" id="XP_014500475.1"/>
    </source>
</evidence>
<reference evidence="2" key="1">
    <citation type="journal article" date="2014" name="Nat. Commun.">
        <title>Genome sequence of mungbean and insights into evolution within Vigna species.</title>
        <authorList>
            <person name="Kang Y.J."/>
            <person name="Kim S.K."/>
            <person name="Kim M.Y."/>
            <person name="Lestari P."/>
            <person name="Kim K.H."/>
            <person name="Ha B.K."/>
            <person name="Jun T.H."/>
            <person name="Hwang W.J."/>
            <person name="Lee T."/>
            <person name="Lee J."/>
            <person name="Shim S."/>
            <person name="Yoon M.Y."/>
            <person name="Jang Y.E."/>
            <person name="Han K.S."/>
            <person name="Taeprayoon P."/>
            <person name="Yoon N."/>
            <person name="Somta P."/>
            <person name="Tanya P."/>
            <person name="Kim K.S."/>
            <person name="Gwag J.G."/>
            <person name="Moon J.K."/>
            <person name="Lee Y.H."/>
            <person name="Park B.S."/>
            <person name="Bombarely A."/>
            <person name="Doyle J.J."/>
            <person name="Jackson S.A."/>
            <person name="Schafleitner R."/>
            <person name="Srinives P."/>
            <person name="Varshney R.K."/>
            <person name="Lee S.H."/>
        </authorList>
    </citation>
    <scope>NUCLEOTIDE SEQUENCE [LARGE SCALE GENOMIC DNA]</scope>
    <source>
        <strain evidence="2">cv. VC1973A</strain>
    </source>
</reference>
<evidence type="ECO:0000256" key="1">
    <source>
        <dbReference type="SAM" id="MobiDB-lite"/>
    </source>
</evidence>
<gene>
    <name evidence="3" type="primary">LOC106761437</name>
</gene>
<organism evidence="2 3">
    <name type="scientific">Vigna radiata var. radiata</name>
    <name type="common">Mung bean</name>
    <name type="synonym">Phaseolus aureus</name>
    <dbReference type="NCBI Taxonomy" id="3916"/>
    <lineage>
        <taxon>Eukaryota</taxon>
        <taxon>Viridiplantae</taxon>
        <taxon>Streptophyta</taxon>
        <taxon>Embryophyta</taxon>
        <taxon>Tracheophyta</taxon>
        <taxon>Spermatophyta</taxon>
        <taxon>Magnoliopsida</taxon>
        <taxon>eudicotyledons</taxon>
        <taxon>Gunneridae</taxon>
        <taxon>Pentapetalae</taxon>
        <taxon>rosids</taxon>
        <taxon>fabids</taxon>
        <taxon>Fabales</taxon>
        <taxon>Fabaceae</taxon>
        <taxon>Papilionoideae</taxon>
        <taxon>50 kb inversion clade</taxon>
        <taxon>NPAAA clade</taxon>
        <taxon>indigoferoid/millettioid clade</taxon>
        <taxon>Phaseoleae</taxon>
        <taxon>Vigna</taxon>
    </lineage>
</organism>
<feature type="region of interest" description="Disordered" evidence="1">
    <location>
        <begin position="157"/>
        <end position="179"/>
    </location>
</feature>